<dbReference type="AlphaFoldDB" id="A0A0B7NHF2"/>
<dbReference type="EMBL" id="LN733737">
    <property type="protein sequence ID" value="CEP17956.1"/>
    <property type="molecule type" value="Genomic_DNA"/>
</dbReference>
<dbReference type="Proteomes" id="UP000054107">
    <property type="component" value="Unassembled WGS sequence"/>
</dbReference>
<dbReference type="SUPFAM" id="SSF53098">
    <property type="entry name" value="Ribonuclease H-like"/>
    <property type="match status" value="1"/>
</dbReference>
<reference evidence="1 2" key="1">
    <citation type="submission" date="2014-09" db="EMBL/GenBank/DDBJ databases">
        <authorList>
            <person name="Ellenberger Sabrina"/>
        </authorList>
    </citation>
    <scope>NUCLEOTIDE SEQUENCE [LARGE SCALE GENOMIC DNA]</scope>
    <source>
        <strain evidence="1 2">CBS 412.66</strain>
    </source>
</reference>
<evidence type="ECO:0000313" key="2">
    <source>
        <dbReference type="Proteomes" id="UP000054107"/>
    </source>
</evidence>
<keyword evidence="2" id="KW-1185">Reference proteome</keyword>
<organism evidence="1 2">
    <name type="scientific">Parasitella parasitica</name>
    <dbReference type="NCBI Taxonomy" id="35722"/>
    <lineage>
        <taxon>Eukaryota</taxon>
        <taxon>Fungi</taxon>
        <taxon>Fungi incertae sedis</taxon>
        <taxon>Mucoromycota</taxon>
        <taxon>Mucoromycotina</taxon>
        <taxon>Mucoromycetes</taxon>
        <taxon>Mucorales</taxon>
        <taxon>Mucorineae</taxon>
        <taxon>Mucoraceae</taxon>
        <taxon>Parasitella</taxon>
    </lineage>
</organism>
<dbReference type="InterPro" id="IPR036397">
    <property type="entry name" value="RNaseH_sf"/>
</dbReference>
<accession>A0A0B7NHF2</accession>
<name>A0A0B7NHF2_9FUNG</name>
<protein>
    <recommendedName>
        <fullName evidence="3">3'-5' exonuclease domain-containing protein</fullName>
    </recommendedName>
</protein>
<evidence type="ECO:0000313" key="1">
    <source>
        <dbReference type="EMBL" id="CEP17956.1"/>
    </source>
</evidence>
<dbReference type="InterPro" id="IPR012337">
    <property type="entry name" value="RNaseH-like_sf"/>
</dbReference>
<gene>
    <name evidence="1" type="primary">PARPA_12256.1 scaffold 44939</name>
</gene>
<dbReference type="GO" id="GO:0003676">
    <property type="term" value="F:nucleic acid binding"/>
    <property type="evidence" value="ECO:0007669"/>
    <property type="project" value="InterPro"/>
</dbReference>
<proteinExistence type="predicted"/>
<dbReference type="Gene3D" id="3.30.420.10">
    <property type="entry name" value="Ribonuclease H-like superfamily/Ribonuclease H"/>
    <property type="match status" value="1"/>
</dbReference>
<dbReference type="OrthoDB" id="1920326at2759"/>
<evidence type="ECO:0008006" key="3">
    <source>
        <dbReference type="Google" id="ProtNLM"/>
    </source>
</evidence>
<sequence length="166" mass="18869">MAQFLLGITLSRFSIIWVKFNVKPKEDAAEIDDSFFAFEESRNSIVETMSLPEDVEVLVLGTLGVRVATDLSFIMQDYYKTKPNTSTKIMGQYADAFDIGPFYKNRGYAQRSDASLSLIYHNVLGNQPLKPQETRVSDTWKNKDLTPLQIKYAALDAWVALKIFEP</sequence>